<dbReference type="CDD" id="cd03398">
    <property type="entry name" value="PAP2_haloperoxidase"/>
    <property type="match status" value="1"/>
</dbReference>
<protein>
    <submittedName>
        <fullName evidence="2">Vanadium-dependent haloperoxidase</fullName>
    </submittedName>
</protein>
<accession>A0ABP8Z8E8</accession>
<proteinExistence type="predicted"/>
<dbReference type="EMBL" id="BAABKN010000023">
    <property type="protein sequence ID" value="GAA4749650.1"/>
    <property type="molecule type" value="Genomic_DNA"/>
</dbReference>
<gene>
    <name evidence="2" type="ORF">GCM10023350_38480</name>
</gene>
<feature type="signal peptide" evidence="1">
    <location>
        <begin position="1"/>
        <end position="23"/>
    </location>
</feature>
<organism evidence="2 3">
    <name type="scientific">Nocardioides endophyticus</name>
    <dbReference type="NCBI Taxonomy" id="1353775"/>
    <lineage>
        <taxon>Bacteria</taxon>
        <taxon>Bacillati</taxon>
        <taxon>Actinomycetota</taxon>
        <taxon>Actinomycetes</taxon>
        <taxon>Propionibacteriales</taxon>
        <taxon>Nocardioidaceae</taxon>
        <taxon>Nocardioides</taxon>
    </lineage>
</organism>
<comment type="caution">
    <text evidence="2">The sequence shown here is derived from an EMBL/GenBank/DDBJ whole genome shotgun (WGS) entry which is preliminary data.</text>
</comment>
<dbReference type="RefSeq" id="WP_345528558.1">
    <property type="nucleotide sequence ID" value="NZ_BAABKN010000023.1"/>
</dbReference>
<name>A0ABP8Z8E8_9ACTN</name>
<dbReference type="InterPro" id="IPR036938">
    <property type="entry name" value="PAP2/HPO_sf"/>
</dbReference>
<dbReference type="PANTHER" id="PTHR34599">
    <property type="entry name" value="PEROXIDASE-RELATED"/>
    <property type="match status" value="1"/>
</dbReference>
<evidence type="ECO:0000313" key="2">
    <source>
        <dbReference type="EMBL" id="GAA4749650.1"/>
    </source>
</evidence>
<dbReference type="InterPro" id="IPR052559">
    <property type="entry name" value="V-haloperoxidase"/>
</dbReference>
<sequence length="457" mass="48761">MKSNRKLIGLTTAAVLAVGGVSASSSDARIGHSHADNASGAAVRAWNEIAVNTLIGLPGPAGGAPPAAQVHVAMVQGAVFDAVNSIGRKHYRSYLLKQRFPAQASTDAAVAAAAYGVLRDIVSTVPNLAEANRTTALATLATQYAGALAAIPDGWTETKGVAAGEAAAAAMIAARADDGRFGPSQWVPDTAPGHWWPQTDPATGQPILDPTPWVGAVDPFTLKSPSQFRTRGPLRLSSSRWARELNEVKAIGAVNSTTRTATQTYIARWWQSTPAKSWNEVGRQLAMRHGLNALDTARLLALQNLSGADASINCWNDKYHWDFWRPWNAIQRAAEDGNPATSPDAAWLPLIAAPYPEHPSGHLCLDGAHTRILRMFFGDTIPGGYSITSLSTLLGPADARTRSFGSLSQAVDEIVEARIWAGLHFRTADLQGKALGLNVARYVASHYLQPVHHHHHH</sequence>
<dbReference type="Gene3D" id="1.10.606.20">
    <property type="match status" value="1"/>
</dbReference>
<evidence type="ECO:0000256" key="1">
    <source>
        <dbReference type="SAM" id="SignalP"/>
    </source>
</evidence>
<dbReference type="SUPFAM" id="SSF48317">
    <property type="entry name" value="Acid phosphatase/Vanadium-dependent haloperoxidase"/>
    <property type="match status" value="1"/>
</dbReference>
<dbReference type="PANTHER" id="PTHR34599:SF1">
    <property type="entry name" value="PHOSPHATIDIC ACID PHOSPHATASE TYPE 2_HALOPEROXIDASE DOMAIN-CONTAINING PROTEIN"/>
    <property type="match status" value="1"/>
</dbReference>
<keyword evidence="3" id="KW-1185">Reference proteome</keyword>
<keyword evidence="1" id="KW-0732">Signal</keyword>
<reference evidence="3" key="1">
    <citation type="journal article" date="2019" name="Int. J. Syst. Evol. Microbiol.">
        <title>The Global Catalogue of Microorganisms (GCM) 10K type strain sequencing project: providing services to taxonomists for standard genome sequencing and annotation.</title>
        <authorList>
            <consortium name="The Broad Institute Genomics Platform"/>
            <consortium name="The Broad Institute Genome Sequencing Center for Infectious Disease"/>
            <person name="Wu L."/>
            <person name="Ma J."/>
        </authorList>
    </citation>
    <scope>NUCLEOTIDE SEQUENCE [LARGE SCALE GENOMIC DNA]</scope>
    <source>
        <strain evidence="3">JCM 18532</strain>
    </source>
</reference>
<feature type="chain" id="PRO_5045944023" evidence="1">
    <location>
        <begin position="24"/>
        <end position="457"/>
    </location>
</feature>
<evidence type="ECO:0000313" key="3">
    <source>
        <dbReference type="Proteomes" id="UP001499882"/>
    </source>
</evidence>
<dbReference type="Proteomes" id="UP001499882">
    <property type="component" value="Unassembled WGS sequence"/>
</dbReference>